<dbReference type="Pfam" id="PF13936">
    <property type="entry name" value="HTH_38"/>
    <property type="match status" value="1"/>
</dbReference>
<dbReference type="EMBL" id="QRPK01000167">
    <property type="protein sequence ID" value="RHM03196.1"/>
    <property type="molecule type" value="Genomic_DNA"/>
</dbReference>
<evidence type="ECO:0000313" key="2">
    <source>
        <dbReference type="EMBL" id="RHM03196.1"/>
    </source>
</evidence>
<sequence length="101" mass="11323">MIMAKNKHLTLSDRIIIEKGLNNNSSRKSIADTLGMDKSSICKEIKIHAFYKKFSRSGVSNCGTYDCIYIKQCGFNSFCSHTCSKQESDARIKTVSVKCES</sequence>
<gene>
    <name evidence="2" type="ORF">DWZ83_11110</name>
</gene>
<dbReference type="Proteomes" id="UP000284868">
    <property type="component" value="Unassembled WGS sequence"/>
</dbReference>
<name>A0A415NRW8_9FIRM</name>
<feature type="domain" description="Transposase IS30-like HTH" evidence="1">
    <location>
        <begin position="5"/>
        <end position="46"/>
    </location>
</feature>
<dbReference type="InterPro" id="IPR025246">
    <property type="entry name" value="IS30-like_HTH"/>
</dbReference>
<proteinExistence type="predicted"/>
<dbReference type="OrthoDB" id="9776104at2"/>
<keyword evidence="3" id="KW-1185">Reference proteome</keyword>
<protein>
    <submittedName>
        <fullName evidence="2">Helix-turn-helix domain-containing protein</fullName>
    </submittedName>
</protein>
<evidence type="ECO:0000313" key="3">
    <source>
        <dbReference type="Proteomes" id="UP000284868"/>
    </source>
</evidence>
<dbReference type="AlphaFoldDB" id="A0A415NRW8"/>
<reference evidence="2 3" key="1">
    <citation type="submission" date="2018-08" db="EMBL/GenBank/DDBJ databases">
        <title>A genome reference for cultivated species of the human gut microbiota.</title>
        <authorList>
            <person name="Zou Y."/>
            <person name="Xue W."/>
            <person name="Luo G."/>
        </authorList>
    </citation>
    <scope>NUCLEOTIDE SEQUENCE [LARGE SCALE GENOMIC DNA]</scope>
    <source>
        <strain evidence="2 3">AF35-6BH</strain>
    </source>
</reference>
<accession>A0A415NRW8</accession>
<evidence type="ECO:0000259" key="1">
    <source>
        <dbReference type="Pfam" id="PF13936"/>
    </source>
</evidence>
<comment type="caution">
    <text evidence="2">The sequence shown here is derived from an EMBL/GenBank/DDBJ whole genome shotgun (WGS) entry which is preliminary data.</text>
</comment>
<organism evidence="2 3">
    <name type="scientific">Amedibacillus dolichus</name>
    <dbReference type="NCBI Taxonomy" id="31971"/>
    <lineage>
        <taxon>Bacteria</taxon>
        <taxon>Bacillati</taxon>
        <taxon>Bacillota</taxon>
        <taxon>Erysipelotrichia</taxon>
        <taxon>Erysipelotrichales</taxon>
        <taxon>Erysipelotrichaceae</taxon>
        <taxon>Amedibacillus</taxon>
    </lineage>
</organism>